<sequence length="248" mass="27450">MPLDFKAGDFASGILTSTLKHESRIARPLSDRAESLFSRTTRRRAAHRDRAMPSPGSCVASLRAPKYSSKGVTMDLRWCGRSATPWLPNKHSGGRDITKYSTLRYLAGHAPELPAVPKPHGLLMFGTEHISLTAYFPSTNLRDAWPSLTRKNKLSIKRQLNEIVAAWRALPISPGTRFGGAGGEGAKNLHGRAGGQNTQPMTTAEQFTDWKFSYDHPRSNSWREFVRSPVPPARPDWNTPILLLAPSP</sequence>
<keyword evidence="4" id="KW-1185">Reference proteome</keyword>
<feature type="region of interest" description="Disordered" evidence="1">
    <location>
        <begin position="179"/>
        <end position="200"/>
    </location>
</feature>
<proteinExistence type="predicted"/>
<name>A0A0C4DU94_MAGP6</name>
<reference evidence="2" key="3">
    <citation type="submission" date="2011-03" db="EMBL/GenBank/DDBJ databases">
        <title>Annotation of Magnaporthe poae ATCC 64411.</title>
        <authorList>
            <person name="Ma L.-J."/>
            <person name="Dead R."/>
            <person name="Young S.K."/>
            <person name="Zeng Q."/>
            <person name="Gargeya S."/>
            <person name="Fitzgerald M."/>
            <person name="Haas B."/>
            <person name="Abouelleil A."/>
            <person name="Alvarado L."/>
            <person name="Arachchi H.M."/>
            <person name="Berlin A."/>
            <person name="Brown A."/>
            <person name="Chapman S.B."/>
            <person name="Chen Z."/>
            <person name="Dunbar C."/>
            <person name="Freedman E."/>
            <person name="Gearin G."/>
            <person name="Gellesch M."/>
            <person name="Goldberg J."/>
            <person name="Griggs A."/>
            <person name="Gujja S."/>
            <person name="Heiman D."/>
            <person name="Howarth C."/>
            <person name="Larson L."/>
            <person name="Lui A."/>
            <person name="MacDonald P.J.P."/>
            <person name="Mehta T."/>
            <person name="Montmayeur A."/>
            <person name="Murphy C."/>
            <person name="Neiman D."/>
            <person name="Pearson M."/>
            <person name="Priest M."/>
            <person name="Roberts A."/>
            <person name="Saif S."/>
            <person name="Shea T."/>
            <person name="Shenoy N."/>
            <person name="Sisk P."/>
            <person name="Stolte C."/>
            <person name="Sykes S."/>
            <person name="Yandava C."/>
            <person name="Wortman J."/>
            <person name="Nusbaum C."/>
            <person name="Birren B."/>
        </authorList>
    </citation>
    <scope>NUCLEOTIDE SEQUENCE</scope>
    <source>
        <strain evidence="2">ATCC 64411</strain>
    </source>
</reference>
<protein>
    <submittedName>
        <fullName evidence="2 3">Uncharacterized protein</fullName>
    </submittedName>
</protein>
<dbReference type="Proteomes" id="UP000011715">
    <property type="component" value="Unassembled WGS sequence"/>
</dbReference>
<reference evidence="3" key="4">
    <citation type="journal article" date="2015" name="G3 (Bethesda)">
        <title>Genome sequences of three phytopathogenic species of the Magnaporthaceae family of fungi.</title>
        <authorList>
            <person name="Okagaki L.H."/>
            <person name="Nunes C.C."/>
            <person name="Sailsbery J."/>
            <person name="Clay B."/>
            <person name="Brown D."/>
            <person name="John T."/>
            <person name="Oh Y."/>
            <person name="Young N."/>
            <person name="Fitzgerald M."/>
            <person name="Haas B.J."/>
            <person name="Zeng Q."/>
            <person name="Young S."/>
            <person name="Adiconis X."/>
            <person name="Fan L."/>
            <person name="Levin J.Z."/>
            <person name="Mitchell T.K."/>
            <person name="Okubara P.A."/>
            <person name="Farman M.L."/>
            <person name="Kohn L.M."/>
            <person name="Birren B."/>
            <person name="Ma L.-J."/>
            <person name="Dean R.A."/>
        </authorList>
    </citation>
    <scope>NUCLEOTIDE SEQUENCE</scope>
    <source>
        <strain evidence="3">ATCC 64411 / 73-15</strain>
    </source>
</reference>
<dbReference type="EMBL" id="ADBL01000848">
    <property type="status" value="NOT_ANNOTATED_CDS"/>
    <property type="molecule type" value="Genomic_DNA"/>
</dbReference>
<reference evidence="2" key="1">
    <citation type="submission" date="2010-05" db="EMBL/GenBank/DDBJ databases">
        <title>The Genome Sequence of Magnaporthe poae strain ATCC 64411.</title>
        <authorList>
            <consortium name="The Broad Institute Genome Sequencing Platform"/>
            <consortium name="Broad Institute Genome Sequencing Center for Infectious Disease"/>
            <person name="Ma L.-J."/>
            <person name="Dead R."/>
            <person name="Young S."/>
            <person name="Zeng Q."/>
            <person name="Koehrsen M."/>
            <person name="Alvarado L."/>
            <person name="Berlin A."/>
            <person name="Chapman S.B."/>
            <person name="Chen Z."/>
            <person name="Freedman E."/>
            <person name="Gellesch M."/>
            <person name="Goldberg J."/>
            <person name="Griggs A."/>
            <person name="Gujja S."/>
            <person name="Heilman E.R."/>
            <person name="Heiman D."/>
            <person name="Hepburn T."/>
            <person name="Howarth C."/>
            <person name="Jen D."/>
            <person name="Larson L."/>
            <person name="Mehta T."/>
            <person name="Neiman D."/>
            <person name="Pearson M."/>
            <person name="Roberts A."/>
            <person name="Saif S."/>
            <person name="Shea T."/>
            <person name="Shenoy N."/>
            <person name="Sisk P."/>
            <person name="Stolte C."/>
            <person name="Sykes S."/>
            <person name="Walk T."/>
            <person name="White J."/>
            <person name="Yandava C."/>
            <person name="Haas B."/>
            <person name="Nusbaum C."/>
            <person name="Birren B."/>
        </authorList>
    </citation>
    <scope>NUCLEOTIDE SEQUENCE</scope>
    <source>
        <strain evidence="2">ATCC 64411</strain>
    </source>
</reference>
<reference evidence="3" key="5">
    <citation type="submission" date="2015-06" db="UniProtKB">
        <authorList>
            <consortium name="EnsemblFungi"/>
        </authorList>
    </citation>
    <scope>IDENTIFICATION</scope>
    <source>
        <strain evidence="3">ATCC 64411</strain>
    </source>
</reference>
<dbReference type="STRING" id="644358.A0A0C4DU94"/>
<evidence type="ECO:0000256" key="1">
    <source>
        <dbReference type="SAM" id="MobiDB-lite"/>
    </source>
</evidence>
<dbReference type="EMBL" id="GL876967">
    <property type="protein sequence ID" value="KLU84490.1"/>
    <property type="molecule type" value="Genomic_DNA"/>
</dbReference>
<accession>A0A0C4DU94</accession>
<feature type="region of interest" description="Disordered" evidence="1">
    <location>
        <begin position="36"/>
        <end position="58"/>
    </location>
</feature>
<dbReference type="eggNOG" id="ENOG502SMG7">
    <property type="taxonomic scope" value="Eukaryota"/>
</dbReference>
<dbReference type="EnsemblFungi" id="MAPG_03531T0">
    <property type="protein sequence ID" value="MAPG_03531T0"/>
    <property type="gene ID" value="MAPG_03531"/>
</dbReference>
<organism evidence="3 4">
    <name type="scientific">Magnaporthiopsis poae (strain ATCC 64411 / 73-15)</name>
    <name type="common">Kentucky bluegrass fungus</name>
    <name type="synonym">Magnaporthe poae</name>
    <dbReference type="NCBI Taxonomy" id="644358"/>
    <lineage>
        <taxon>Eukaryota</taxon>
        <taxon>Fungi</taxon>
        <taxon>Dikarya</taxon>
        <taxon>Ascomycota</taxon>
        <taxon>Pezizomycotina</taxon>
        <taxon>Sordariomycetes</taxon>
        <taxon>Sordariomycetidae</taxon>
        <taxon>Magnaporthales</taxon>
        <taxon>Magnaporthaceae</taxon>
        <taxon>Magnaporthiopsis</taxon>
    </lineage>
</organism>
<dbReference type="VEuPathDB" id="FungiDB:MAPG_03531"/>
<reference evidence="4" key="2">
    <citation type="submission" date="2010-05" db="EMBL/GenBank/DDBJ databases">
        <title>The genome sequence of Magnaporthe poae strain ATCC 64411.</title>
        <authorList>
            <person name="Ma L.-J."/>
            <person name="Dead R."/>
            <person name="Young S."/>
            <person name="Zeng Q."/>
            <person name="Koehrsen M."/>
            <person name="Alvarado L."/>
            <person name="Berlin A."/>
            <person name="Chapman S.B."/>
            <person name="Chen Z."/>
            <person name="Freedman E."/>
            <person name="Gellesch M."/>
            <person name="Goldberg J."/>
            <person name="Griggs A."/>
            <person name="Gujja S."/>
            <person name="Heilman E.R."/>
            <person name="Heiman D."/>
            <person name="Hepburn T."/>
            <person name="Howarth C."/>
            <person name="Jen D."/>
            <person name="Larson L."/>
            <person name="Mehta T."/>
            <person name="Neiman D."/>
            <person name="Pearson M."/>
            <person name="Roberts A."/>
            <person name="Saif S."/>
            <person name="Shea T."/>
            <person name="Shenoy N."/>
            <person name="Sisk P."/>
            <person name="Stolte C."/>
            <person name="Sykes S."/>
            <person name="Walk T."/>
            <person name="White J."/>
            <person name="Yandava C."/>
            <person name="Haas B."/>
            <person name="Nusbaum C."/>
            <person name="Birren B."/>
        </authorList>
    </citation>
    <scope>NUCLEOTIDE SEQUENCE [LARGE SCALE GENOMIC DNA]</scope>
    <source>
        <strain evidence="4">ATCC 64411 / 73-15</strain>
    </source>
</reference>
<dbReference type="OrthoDB" id="8300194at2759"/>
<evidence type="ECO:0000313" key="4">
    <source>
        <dbReference type="Proteomes" id="UP000011715"/>
    </source>
</evidence>
<gene>
    <name evidence="2" type="ORF">MAPG_03531</name>
</gene>
<evidence type="ECO:0000313" key="3">
    <source>
        <dbReference type="EnsemblFungi" id="MAPG_03531T0"/>
    </source>
</evidence>
<evidence type="ECO:0000313" key="2">
    <source>
        <dbReference type="EMBL" id="KLU84490.1"/>
    </source>
</evidence>
<dbReference type="AlphaFoldDB" id="A0A0C4DU94"/>